<dbReference type="Proteomes" id="UP000295733">
    <property type="component" value="Unassembled WGS sequence"/>
</dbReference>
<sequence length="42" mass="4978">MFDLDELSRWDEALERLAHADFDEDQNTRGQEADAPREVEEK</sequence>
<dbReference type="RefSeq" id="WP_274610543.1">
    <property type="nucleotide sequence ID" value="NZ_NRRP01000009.1"/>
</dbReference>
<evidence type="ECO:0000313" key="3">
    <source>
        <dbReference type="Proteomes" id="UP000295733"/>
    </source>
</evidence>
<gene>
    <name evidence="2" type="ORF">EV656_101608</name>
</gene>
<protein>
    <submittedName>
        <fullName evidence="2">Uncharacterized protein</fullName>
    </submittedName>
</protein>
<name>A0A4R2NZF3_RHOAD</name>
<reference evidence="2 3" key="1">
    <citation type="submission" date="2019-03" db="EMBL/GenBank/DDBJ databases">
        <title>Genomic Encyclopedia of Type Strains, Phase IV (KMG-IV): sequencing the most valuable type-strain genomes for metagenomic binning, comparative biology and taxonomic classification.</title>
        <authorList>
            <person name="Goeker M."/>
        </authorList>
    </citation>
    <scope>NUCLEOTIDE SEQUENCE [LARGE SCALE GENOMIC DNA]</scope>
    <source>
        <strain evidence="2 3">DSM 2781</strain>
    </source>
</reference>
<keyword evidence="3" id="KW-1185">Reference proteome</keyword>
<evidence type="ECO:0000256" key="1">
    <source>
        <dbReference type="SAM" id="MobiDB-lite"/>
    </source>
</evidence>
<evidence type="ECO:0000313" key="2">
    <source>
        <dbReference type="EMBL" id="TCP27699.1"/>
    </source>
</evidence>
<feature type="region of interest" description="Disordered" evidence="1">
    <location>
        <begin position="19"/>
        <end position="42"/>
    </location>
</feature>
<organism evidence="2 3">
    <name type="scientific">Rhodovulum adriaticum</name>
    <name type="common">Rhodopseudomonas adriatica</name>
    <dbReference type="NCBI Taxonomy" id="35804"/>
    <lineage>
        <taxon>Bacteria</taxon>
        <taxon>Pseudomonadati</taxon>
        <taxon>Pseudomonadota</taxon>
        <taxon>Alphaproteobacteria</taxon>
        <taxon>Rhodobacterales</taxon>
        <taxon>Paracoccaceae</taxon>
        <taxon>Rhodovulum</taxon>
    </lineage>
</organism>
<dbReference type="AlphaFoldDB" id="A0A4R2NZF3"/>
<feature type="compositionally biased region" description="Basic and acidic residues" evidence="1">
    <location>
        <begin position="31"/>
        <end position="42"/>
    </location>
</feature>
<comment type="caution">
    <text evidence="2">The sequence shown here is derived from an EMBL/GenBank/DDBJ whole genome shotgun (WGS) entry which is preliminary data.</text>
</comment>
<proteinExistence type="predicted"/>
<accession>A0A4R2NZF3</accession>
<dbReference type="EMBL" id="SLXL01000001">
    <property type="protein sequence ID" value="TCP27699.1"/>
    <property type="molecule type" value="Genomic_DNA"/>
</dbReference>